<keyword evidence="2" id="KW-0812">Transmembrane</keyword>
<keyword evidence="2" id="KW-1133">Transmembrane helix</keyword>
<evidence type="ECO:0000313" key="3">
    <source>
        <dbReference type="EMBL" id="CAA3000569.1"/>
    </source>
</evidence>
<dbReference type="Gramene" id="OE9A070501T2">
    <property type="protein sequence ID" value="OE9A070501C2"/>
    <property type="gene ID" value="OE9A070501"/>
</dbReference>
<organism evidence="3 4">
    <name type="scientific">Olea europaea subsp. europaea</name>
    <dbReference type="NCBI Taxonomy" id="158383"/>
    <lineage>
        <taxon>Eukaryota</taxon>
        <taxon>Viridiplantae</taxon>
        <taxon>Streptophyta</taxon>
        <taxon>Embryophyta</taxon>
        <taxon>Tracheophyta</taxon>
        <taxon>Spermatophyta</taxon>
        <taxon>Magnoliopsida</taxon>
        <taxon>eudicotyledons</taxon>
        <taxon>Gunneridae</taxon>
        <taxon>Pentapetalae</taxon>
        <taxon>asterids</taxon>
        <taxon>lamiids</taxon>
        <taxon>Lamiales</taxon>
        <taxon>Oleaceae</taxon>
        <taxon>Oleeae</taxon>
        <taxon>Olea</taxon>
    </lineage>
</organism>
<accession>A0A8S0T8Z1</accession>
<name>A0A8S0T8Z1_OLEEU</name>
<protein>
    <submittedName>
        <fullName evidence="3">O-fucosyltransferase 1-like</fullName>
    </submittedName>
</protein>
<keyword evidence="4" id="KW-1185">Reference proteome</keyword>
<dbReference type="Proteomes" id="UP000594638">
    <property type="component" value="Unassembled WGS sequence"/>
</dbReference>
<dbReference type="AlphaFoldDB" id="A0A8S0T8Z1"/>
<evidence type="ECO:0000256" key="2">
    <source>
        <dbReference type="SAM" id="Phobius"/>
    </source>
</evidence>
<gene>
    <name evidence="3" type="ORF">OLEA9_A070501</name>
</gene>
<feature type="transmembrane region" description="Helical" evidence="2">
    <location>
        <begin position="20"/>
        <end position="41"/>
    </location>
</feature>
<keyword evidence="2" id="KW-0472">Membrane</keyword>
<evidence type="ECO:0000313" key="4">
    <source>
        <dbReference type="Proteomes" id="UP000594638"/>
    </source>
</evidence>
<proteinExistence type="predicted"/>
<sequence>MRSRAGHRHHLKQSGVKAMFSRLSFAVIVLVICVISLLSTIKSTSRSFSQSEIKMDTLWGTAASGEWRPSSAPRPAWPRMCL</sequence>
<reference evidence="3 4" key="1">
    <citation type="submission" date="2019-12" db="EMBL/GenBank/DDBJ databases">
        <authorList>
            <person name="Alioto T."/>
            <person name="Alioto T."/>
            <person name="Gomez Garrido J."/>
        </authorList>
    </citation>
    <scope>NUCLEOTIDE SEQUENCE [LARGE SCALE GENOMIC DNA]</scope>
</reference>
<dbReference type="EMBL" id="CACTIH010005699">
    <property type="protein sequence ID" value="CAA3000569.1"/>
    <property type="molecule type" value="Genomic_DNA"/>
</dbReference>
<comment type="caution">
    <text evidence="3">The sequence shown here is derived from an EMBL/GenBank/DDBJ whole genome shotgun (WGS) entry which is preliminary data.</text>
</comment>
<feature type="compositionally biased region" description="Low complexity" evidence="1">
    <location>
        <begin position="67"/>
        <end position="82"/>
    </location>
</feature>
<evidence type="ECO:0000256" key="1">
    <source>
        <dbReference type="SAM" id="MobiDB-lite"/>
    </source>
</evidence>
<feature type="region of interest" description="Disordered" evidence="1">
    <location>
        <begin position="63"/>
        <end position="82"/>
    </location>
</feature>